<sequence>MLSNRRNHGSRMSCRAVSSGRILAKSAVFGVRTSTIAPTTKATLFTTVLRSFGNAVFSPRPTSSANRRTVPILSHLASRFSQRRSLA</sequence>
<evidence type="ECO:0000313" key="1">
    <source>
        <dbReference type="EMBL" id="CDH44697.1"/>
    </source>
</evidence>
<evidence type="ECO:0000313" key="2">
    <source>
        <dbReference type="Proteomes" id="UP000019184"/>
    </source>
</evidence>
<dbReference type="Proteomes" id="UP000019184">
    <property type="component" value="Unassembled WGS sequence"/>
</dbReference>
<protein>
    <submittedName>
        <fullName evidence="1">Uncharacterized protein</fullName>
    </submittedName>
</protein>
<reference evidence="1 2" key="1">
    <citation type="journal article" date="2014" name="ISME J.">
        <title>Candidatus Competibacter-lineage genomes retrieved from metagenomes reveal functional metabolic diversity.</title>
        <authorList>
            <person name="McIlroy S.J."/>
            <person name="Albertsen M."/>
            <person name="Andresen E.K."/>
            <person name="Saunders A.M."/>
            <person name="Kristiansen R."/>
            <person name="Stokholm-Bjerregaard M."/>
            <person name="Nielsen K.L."/>
            <person name="Nielsen P.H."/>
        </authorList>
    </citation>
    <scope>NUCLEOTIDE SEQUENCE [LARGE SCALE GENOMIC DNA]</scope>
    <source>
        <strain evidence="1 2">Run_B_J11</strain>
    </source>
</reference>
<gene>
    <name evidence="1" type="ORF">BN874_1840010</name>
</gene>
<dbReference type="AlphaFoldDB" id="A0A7U7J2Z0"/>
<name>A0A7U7J2Z0_9GAMM</name>
<accession>A0A7U7J2Z0</accession>
<dbReference type="EMBL" id="CBTK010000095">
    <property type="protein sequence ID" value="CDH44697.1"/>
    <property type="molecule type" value="Genomic_DNA"/>
</dbReference>
<proteinExistence type="predicted"/>
<comment type="caution">
    <text evidence="1">The sequence shown here is derived from an EMBL/GenBank/DDBJ whole genome shotgun (WGS) entry which is preliminary data.</text>
</comment>
<organism evidence="1 2">
    <name type="scientific">Candidatus Contendobacter odensis Run_B_J11</name>
    <dbReference type="NCBI Taxonomy" id="1400861"/>
    <lineage>
        <taxon>Bacteria</taxon>
        <taxon>Pseudomonadati</taxon>
        <taxon>Pseudomonadota</taxon>
        <taxon>Gammaproteobacteria</taxon>
        <taxon>Candidatus Competibacteraceae</taxon>
        <taxon>Candidatus Contendibacter</taxon>
    </lineage>
</organism>
<keyword evidence="2" id="KW-1185">Reference proteome</keyword>